<feature type="compositionally biased region" description="Polar residues" evidence="1">
    <location>
        <begin position="396"/>
        <end position="417"/>
    </location>
</feature>
<keyword evidence="3" id="KW-1185">Reference proteome</keyword>
<protein>
    <submittedName>
        <fullName evidence="2">Uncharacterized protein</fullName>
    </submittedName>
</protein>
<gene>
    <name evidence="2" type="ORF">OUQ99_01945</name>
</gene>
<dbReference type="EMBL" id="CP113264">
    <property type="protein sequence ID" value="WAE73914.1"/>
    <property type="molecule type" value="Genomic_DNA"/>
</dbReference>
<sequence length="456" mass="49547">MASPTATAEPPPPQVGNEPAAKQPTTHDRNKAFAAPDAPQSAGGAGDVASETGAALSSITRFNAWVLDYLVRIAQALFRAVTGLAMMLVVRPLARLAFRFVRWRIRNGLIPTRMRTRSRLRQAKKAQARADERLRQVVHRADAHVARARARGEGMVRSAKQTGTLMVHQAMTRAKEDVAAAQERRNARITNARQRTERLKAQVRRTGSANIRRAESQRDKLVADAAGKGSVAVRDASAQGEALVQKAKDRNSQKVERARILGRKAVAEAMSRGDADVRAAVQAGVVRVLAASRHSTVLTHAAEQQRDGQVRAAVDRRDRAVDAATTAHDAYTNGIADRVKDLQSLAKDRKVPKKDAKEILRWDAAKASGQRKQFEREMKAADPASPDLRSSRMKPAQSTRVGRLPSSSGPTQNTRPSLRSRRIGNVGARRARPATAPAPHHVQSGRTVGRKGTATP</sequence>
<proteinExistence type="predicted"/>
<evidence type="ECO:0000313" key="3">
    <source>
        <dbReference type="Proteomes" id="UP001156498"/>
    </source>
</evidence>
<dbReference type="Proteomes" id="UP001156498">
    <property type="component" value="Chromosome"/>
</dbReference>
<feature type="region of interest" description="Disordered" evidence="1">
    <location>
        <begin position="364"/>
        <end position="456"/>
    </location>
</feature>
<feature type="region of interest" description="Disordered" evidence="1">
    <location>
        <begin position="1"/>
        <end position="48"/>
    </location>
</feature>
<evidence type="ECO:0000256" key="1">
    <source>
        <dbReference type="SAM" id="MobiDB-lite"/>
    </source>
</evidence>
<dbReference type="RefSeq" id="WP_267947694.1">
    <property type="nucleotide sequence ID" value="NZ_CP113264.1"/>
</dbReference>
<organism evidence="2 3">
    <name type="scientific">Streptomonospora nanhaiensis</name>
    <dbReference type="NCBI Taxonomy" id="1323731"/>
    <lineage>
        <taxon>Bacteria</taxon>
        <taxon>Bacillati</taxon>
        <taxon>Actinomycetota</taxon>
        <taxon>Actinomycetes</taxon>
        <taxon>Streptosporangiales</taxon>
        <taxon>Nocardiopsidaceae</taxon>
        <taxon>Streptomonospora</taxon>
    </lineage>
</organism>
<accession>A0ABY6YNS4</accession>
<evidence type="ECO:0000313" key="2">
    <source>
        <dbReference type="EMBL" id="WAE73914.1"/>
    </source>
</evidence>
<name>A0ABY6YNS4_9ACTN</name>
<reference evidence="2 3" key="1">
    <citation type="journal article" date="2013" name="Int. J. Syst. Evol. Microbiol.">
        <title>Description of Streptomonospora sediminis sp. nov. and Streptomonospora nanhaiensis sp. nov., and reclassification of Nocardiopsis arabia Hozzein &amp; Goodfellow 2008 as Streptomonospora arabica comb. nov. and emended description of the genus Streptomonospora.</title>
        <authorList>
            <person name="Zhang D.F."/>
            <person name="Pan H.Q."/>
            <person name="He J."/>
            <person name="Zhang X.M."/>
            <person name="Zhang Y.G."/>
            <person name="Klenk H.P."/>
            <person name="Hu J.C."/>
            <person name="Li W.J."/>
        </authorList>
    </citation>
    <scope>NUCLEOTIDE SEQUENCE [LARGE SCALE GENOMIC DNA]</scope>
    <source>
        <strain evidence="2 3">12A09</strain>
    </source>
</reference>